<evidence type="ECO:0000259" key="2">
    <source>
        <dbReference type="Pfam" id="PF18803"/>
    </source>
</evidence>
<organism evidence="3 4">
    <name type="scientific">Cerrena zonata</name>
    <dbReference type="NCBI Taxonomy" id="2478898"/>
    <lineage>
        <taxon>Eukaryota</taxon>
        <taxon>Fungi</taxon>
        <taxon>Dikarya</taxon>
        <taxon>Basidiomycota</taxon>
        <taxon>Agaricomycotina</taxon>
        <taxon>Agaricomycetes</taxon>
        <taxon>Polyporales</taxon>
        <taxon>Cerrenaceae</taxon>
        <taxon>Cerrena</taxon>
    </lineage>
</organism>
<dbReference type="AlphaFoldDB" id="A0AAW0F8N0"/>
<evidence type="ECO:0000313" key="4">
    <source>
        <dbReference type="Proteomes" id="UP001385951"/>
    </source>
</evidence>
<feature type="region of interest" description="Disordered" evidence="1">
    <location>
        <begin position="80"/>
        <end position="264"/>
    </location>
</feature>
<dbReference type="Proteomes" id="UP001385951">
    <property type="component" value="Unassembled WGS sequence"/>
</dbReference>
<proteinExistence type="predicted"/>
<reference evidence="3 4" key="1">
    <citation type="submission" date="2022-09" db="EMBL/GenBank/DDBJ databases">
        <authorList>
            <person name="Palmer J.M."/>
        </authorList>
    </citation>
    <scope>NUCLEOTIDE SEQUENCE [LARGE SCALE GENOMIC DNA]</scope>
    <source>
        <strain evidence="3 4">DSM 7382</strain>
    </source>
</reference>
<sequence length="1078" mass="120686">MIEREAPPSMTCTHCHVERMRWRCYDCFGDPVSCTACCVEKHRHAPFHHISKWTGKTFVRSSLRFAGLVLHLGHVAEQCPSYGSPSPARDKDSDRNVSPVLINPPDNITPPAAHGVPLGEAEGSRARSASAGDDDLPPLDPIVAPVLINPPDNITPPAADGLSLGEAEGSRARSASAGVDDVPPLDLGTDVTAAQRNPFDDLFESLRPPTPEKHTAPSAAATDEEINLEEDELDLLVDDSDESDDEWEDDDDVNPLRKSKYPRGTTARGDQWLTIVDINGVHHLPVRRCACEKSNPDSFHDELVRMGLYPATHDVPNTVFTFRALNDYNLTNLETKCAGQSYFNKLSRQSQNCFPRKVPHRYAELLRVTREWRNLKARKRAGCGYGQDVPLEKGGLAIFCPACPQPGVNLPEDWENDPDKRKYMRTLLADSNFKQEHLKMKCPTDDVALSDGHAYMVGNADFDRYLHDAPATAKQTPTCHEHDAVKSQNVSRPHLDATGIGCVACGRHGCFYPHSVVNFKKGEGHRYMDYAFVNAINYIPLIVMILMLYDIMCQYWIHFIERIRDCGNHLTLPPGMIFNRGIGLFHVHGHIKQCYPRYAPTFIQGAGRVDGEVIETLWSTLNHTAKSARPMSWFHRQEFLDAHMADSNWKKLTGMVSSLLRKWKVCKVKVIETEEYFQQMCTNVGEERTRSFEAFEADLQIRRMTDVTVMDAIDVAEAEVNGKALMQTKLMDSEESSGLSSGSTAWISLGIQLEQEQIALMRVARKLSKKSKRDHERSLLDKRKRLQAKIDKFIRQGRPYLGIVDATPESAIASGWYDVENGADTSEPVTPVSNPANPGEPVPAERVALPLPSSFGPDICQGSLKRLADCEAKLREGQANDMLHALRHAIAKKSFVYRSKVRQNAPTNNYVKRLRSYGDVQAIQISIDHAAKIYSTARRALITLGATTALEKLHPLKKEDLKASTAVADSNAPHQGRELLSWIWHSARNSGDPALVDEIYRVNWLRAKAHCDRWAEEKVLLMSEMSWTRNYFRTQANQWRSRSVGVGPGHICHALRQACTWDRFAKSASIALESMTAK</sequence>
<feature type="domain" description="CxC2-like cysteine cluster KDZ transposase-associated" evidence="2">
    <location>
        <begin position="269"/>
        <end position="352"/>
    </location>
</feature>
<feature type="compositionally biased region" description="Acidic residues" evidence="1">
    <location>
        <begin position="222"/>
        <end position="253"/>
    </location>
</feature>
<dbReference type="Pfam" id="PF18803">
    <property type="entry name" value="CxC2"/>
    <property type="match status" value="1"/>
</dbReference>
<dbReference type="InterPro" id="IPR040521">
    <property type="entry name" value="KDZ"/>
</dbReference>
<evidence type="ECO:0000256" key="1">
    <source>
        <dbReference type="SAM" id="MobiDB-lite"/>
    </source>
</evidence>
<evidence type="ECO:0000313" key="3">
    <source>
        <dbReference type="EMBL" id="KAK7677048.1"/>
    </source>
</evidence>
<dbReference type="InterPro" id="IPR041457">
    <property type="entry name" value="CxC2_KDZ-assoc"/>
</dbReference>
<dbReference type="PANTHER" id="PTHR33096:SF1">
    <property type="entry name" value="CXC1-LIKE CYSTEINE CLUSTER ASSOCIATED WITH KDZ TRANSPOSASES DOMAIN-CONTAINING PROTEIN"/>
    <property type="match status" value="1"/>
</dbReference>
<dbReference type="EMBL" id="JASBNA010000096">
    <property type="protein sequence ID" value="KAK7677048.1"/>
    <property type="molecule type" value="Genomic_DNA"/>
</dbReference>
<name>A0AAW0F8N0_9APHY</name>
<protein>
    <recommendedName>
        <fullName evidence="2">CxC2-like cysteine cluster KDZ transposase-associated domain-containing protein</fullName>
    </recommendedName>
</protein>
<keyword evidence="4" id="KW-1185">Reference proteome</keyword>
<dbReference type="PANTHER" id="PTHR33096">
    <property type="entry name" value="CXC2 DOMAIN-CONTAINING PROTEIN"/>
    <property type="match status" value="1"/>
</dbReference>
<dbReference type="Pfam" id="PF18758">
    <property type="entry name" value="KDZ"/>
    <property type="match status" value="1"/>
</dbReference>
<accession>A0AAW0F8N0</accession>
<comment type="caution">
    <text evidence="3">The sequence shown here is derived from an EMBL/GenBank/DDBJ whole genome shotgun (WGS) entry which is preliminary data.</text>
</comment>
<gene>
    <name evidence="3" type="ORF">QCA50_019946</name>
</gene>